<dbReference type="InterPro" id="IPR037165">
    <property type="entry name" value="AldOxase/xan_DH_Mopterin-bd_sf"/>
</dbReference>
<dbReference type="Pfam" id="PF02738">
    <property type="entry name" value="MoCoBD_1"/>
    <property type="match status" value="1"/>
</dbReference>
<dbReference type="InterPro" id="IPR036856">
    <property type="entry name" value="Ald_Oxase/Xan_DH_a/b_sf"/>
</dbReference>
<dbReference type="SUPFAM" id="SSF54665">
    <property type="entry name" value="CO dehydrogenase molybdoprotein N-domain-like"/>
    <property type="match status" value="1"/>
</dbReference>
<evidence type="ECO:0000259" key="1">
    <source>
        <dbReference type="SMART" id="SM01008"/>
    </source>
</evidence>
<dbReference type="InterPro" id="IPR046867">
    <property type="entry name" value="AldOxase/xan_DH_MoCoBD2"/>
</dbReference>
<dbReference type="InterPro" id="IPR008274">
    <property type="entry name" value="AldOxase/xan_DH_MoCoBD1"/>
</dbReference>
<organism evidence="2 3">
    <name type="scientific">Mycolicibacterium austroafricanum</name>
    <name type="common">Mycobacterium austroafricanum</name>
    <dbReference type="NCBI Taxonomy" id="39687"/>
    <lineage>
        <taxon>Bacteria</taxon>
        <taxon>Bacillati</taxon>
        <taxon>Actinomycetota</taxon>
        <taxon>Actinomycetes</taxon>
        <taxon>Mycobacteriales</taxon>
        <taxon>Mycobacteriaceae</taxon>
        <taxon>Mycolicibacterium</taxon>
    </lineage>
</organism>
<dbReference type="EMBL" id="JAUHTC010000101">
    <property type="protein sequence ID" value="MDN4522613.1"/>
    <property type="molecule type" value="Genomic_DNA"/>
</dbReference>
<gene>
    <name evidence="2" type="ORF">QYF68_33025</name>
</gene>
<protein>
    <submittedName>
        <fullName evidence="2">Xanthine dehydrogenase family protein</fullName>
    </submittedName>
</protein>
<dbReference type="InterPro" id="IPR000674">
    <property type="entry name" value="Ald_Oxase/Xan_DH_a/b"/>
</dbReference>
<dbReference type="SMART" id="SM01008">
    <property type="entry name" value="Ald_Xan_dh_C"/>
    <property type="match status" value="1"/>
</dbReference>
<name>A0ABT8HPC5_MYCAO</name>
<dbReference type="SUPFAM" id="SSF56003">
    <property type="entry name" value="Molybdenum cofactor-binding domain"/>
    <property type="match status" value="1"/>
</dbReference>
<dbReference type="Pfam" id="PF20256">
    <property type="entry name" value="MoCoBD_2"/>
    <property type="match status" value="1"/>
</dbReference>
<sequence length="711" mass="73612">MNTGSDVPASIGVSAPRSDAATKLAGHFTYATQVHAVGELHAATVRSYAASAMITRMDATAAMRLPGAVAVLTGADIPGRRLGSKTVDQPVLADGVVRYHGEPVAVVIAETPGIAQDMVRAVAVGLALSSAVLNPEDALQPGAPGVGPDGNLVAEHHTRRGNSRGAVVIRRRWRTGRQDAAFLAPEAGVAQPFPDGSVHLTIATQDIHADHAQVVRALGLTPGKLVVHNSGIGGAFGGREDITLHVHLVLAALHTGRPVRMAYSRRESLTGHPSRHPMVSDVELTCRPDGRFVSLRARTVLDGGAYASTSAPVSAIVHDFSAGLYRFAAVDVRTRAVYTNNPPAGAMRGFGATQACFLIESTVDAAAAVLGRDPVDLRRQNLLHGGEALAITGQALEGCADPHDLLDAAVSADPPAAAPHPDRHRGTGLALGIKSAGLGHGKPDPATAAVSVSNGQVTVQTTAAEVGQGVTDTLRRIVGAQLPGLPVTVTPMPTTFPTAGGSKASRQTMASGGAAHRAAVEVRRRLDAEFGNQWTPETVIRQLGAREIRHQVTYDGPRTSKERPHKAFQLVAHRMTVDVDSATGQVAVLQAVCVQDCGRAIDPVAVREQLIGGTVQGVGFALWEERLVDAAGTQLTTGFGDYLAPTAADVGEVVTRVLEVAHPDLTHGAKGIGEGPLVSSPAAVAAAVRAASGRPVEAIPLWSPEPAKAPR</sequence>
<dbReference type="PANTHER" id="PTHR11908:SF157">
    <property type="entry name" value="XANTHINE DEHYDROGENASE SUBUNIT D-RELATED"/>
    <property type="match status" value="1"/>
</dbReference>
<comment type="caution">
    <text evidence="2">The sequence shown here is derived from an EMBL/GenBank/DDBJ whole genome shotgun (WGS) entry which is preliminary data.</text>
</comment>
<reference evidence="2" key="1">
    <citation type="submission" date="2023-07" db="EMBL/GenBank/DDBJ databases">
        <title>Degradation of tert-butanol by M. austroafricanum TBA100.</title>
        <authorList>
            <person name="Helbich S."/>
            <person name="Vainshtein Y."/>
        </authorList>
    </citation>
    <scope>NUCLEOTIDE SEQUENCE</scope>
    <source>
        <strain evidence="2">TBA100</strain>
    </source>
</reference>
<dbReference type="Pfam" id="PF01315">
    <property type="entry name" value="Ald_Xan_dh_C"/>
    <property type="match status" value="1"/>
</dbReference>
<feature type="domain" description="Aldehyde oxidase/xanthine dehydrogenase a/b hammerhead" evidence="1">
    <location>
        <begin position="25"/>
        <end position="130"/>
    </location>
</feature>
<dbReference type="Proteomes" id="UP001172687">
    <property type="component" value="Unassembled WGS sequence"/>
</dbReference>
<dbReference type="Gene3D" id="3.90.1170.50">
    <property type="entry name" value="Aldehyde oxidase/xanthine dehydrogenase, a/b hammerhead"/>
    <property type="match status" value="1"/>
</dbReference>
<proteinExistence type="predicted"/>
<dbReference type="InterPro" id="IPR016208">
    <property type="entry name" value="Ald_Oxase/xanthine_DH-like"/>
</dbReference>
<dbReference type="RefSeq" id="WP_105388871.1">
    <property type="nucleotide sequence ID" value="NZ_CP070380.1"/>
</dbReference>
<evidence type="ECO:0000313" key="3">
    <source>
        <dbReference type="Proteomes" id="UP001172687"/>
    </source>
</evidence>
<accession>A0ABT8HPC5</accession>
<dbReference type="Gene3D" id="3.30.365.10">
    <property type="entry name" value="Aldehyde oxidase/xanthine dehydrogenase, molybdopterin binding domain"/>
    <property type="match status" value="4"/>
</dbReference>
<keyword evidence="3" id="KW-1185">Reference proteome</keyword>
<evidence type="ECO:0000313" key="2">
    <source>
        <dbReference type="EMBL" id="MDN4522613.1"/>
    </source>
</evidence>
<dbReference type="PANTHER" id="PTHR11908">
    <property type="entry name" value="XANTHINE DEHYDROGENASE"/>
    <property type="match status" value="1"/>
</dbReference>